<keyword evidence="5" id="KW-1185">Reference proteome</keyword>
<protein>
    <submittedName>
        <fullName evidence="4">Alanine racemase</fullName>
    </submittedName>
</protein>
<evidence type="ECO:0000259" key="3">
    <source>
        <dbReference type="SMART" id="SM01119"/>
    </source>
</evidence>
<comment type="caution">
    <text evidence="4">The sequence shown here is derived from an EMBL/GenBank/DDBJ whole genome shotgun (WGS) entry which is preliminary data.</text>
</comment>
<evidence type="ECO:0000256" key="1">
    <source>
        <dbReference type="ARBA" id="ARBA00005323"/>
    </source>
</evidence>
<gene>
    <name evidence="4" type="ORF">CWE14_05350</name>
</gene>
<dbReference type="InterPro" id="IPR029066">
    <property type="entry name" value="PLP-binding_barrel"/>
</dbReference>
<dbReference type="Gene3D" id="2.40.37.20">
    <property type="entry name" value="D-serine dehydratase-like domain"/>
    <property type="match status" value="1"/>
</dbReference>
<dbReference type="SUPFAM" id="SSF51419">
    <property type="entry name" value="PLP-binding barrel"/>
    <property type="match status" value="1"/>
</dbReference>
<comment type="similarity">
    <text evidence="1">Belongs to the DSD1 family.</text>
</comment>
<dbReference type="PANTHER" id="PTHR28004">
    <property type="entry name" value="ZGC:162816-RELATED"/>
    <property type="match status" value="1"/>
</dbReference>
<dbReference type="Proteomes" id="UP000287823">
    <property type="component" value="Unassembled WGS sequence"/>
</dbReference>
<dbReference type="GO" id="GO:0008721">
    <property type="term" value="F:D-serine ammonia-lyase activity"/>
    <property type="evidence" value="ECO:0007669"/>
    <property type="project" value="TreeGrafter"/>
</dbReference>
<dbReference type="PANTHER" id="PTHR28004:SF2">
    <property type="entry name" value="D-SERINE DEHYDRATASE"/>
    <property type="match status" value="1"/>
</dbReference>
<dbReference type="Pfam" id="PF14031">
    <property type="entry name" value="D-ser_dehydrat"/>
    <property type="match status" value="1"/>
</dbReference>
<evidence type="ECO:0000313" key="4">
    <source>
        <dbReference type="EMBL" id="RUO33884.1"/>
    </source>
</evidence>
<dbReference type="SMART" id="SM01119">
    <property type="entry name" value="D-ser_dehydrat"/>
    <property type="match status" value="1"/>
</dbReference>
<accession>A0A432WJD8</accession>
<sequence length="368" mass="41108">MTHLQWQHITGPRVLVDRFRAQRNIQRMQQKAIQAGVQLRPHFKTHQSVEIGRWFREAGTHAIAVSSVRMAQQFESAGWRDIMLAIPLNPRELSAINQLAGNCSLTLTIESADALDTIRRLSQDVNLMIEIDAGYGRTGIDWQQQRLISDLANQALQLPQVRQVGLLLHAGNSYQASGDSAIQQVHEESLQRLAEVKAHIAEPAQSQLFVSAGDTPTCSRMQSFPGVDEIRPGNYVFYDLQQQHIGACDWDDIALTLACPVIARYPERNEVVVHAGAVHLSKDYLLSKDRYEGRPCYGQVMQISEHGWHGKPVDGAFVHGLSQEHGKVRMPPALIEQTRLGDLLVIAPAHSCLTMAAMHDFMIIQGTR</sequence>
<dbReference type="RefSeq" id="WP_126798450.1">
    <property type="nucleotide sequence ID" value="NZ_PIPO01000002.1"/>
</dbReference>
<organism evidence="4 5">
    <name type="scientific">Aliidiomarina soli</name>
    <dbReference type="NCBI Taxonomy" id="1928574"/>
    <lineage>
        <taxon>Bacteria</taxon>
        <taxon>Pseudomonadati</taxon>
        <taxon>Pseudomonadota</taxon>
        <taxon>Gammaproteobacteria</taxon>
        <taxon>Alteromonadales</taxon>
        <taxon>Idiomarinaceae</taxon>
        <taxon>Aliidiomarina</taxon>
    </lineage>
</organism>
<evidence type="ECO:0000313" key="5">
    <source>
        <dbReference type="Proteomes" id="UP000287823"/>
    </source>
</evidence>
<dbReference type="AlphaFoldDB" id="A0A432WJD8"/>
<dbReference type="InterPro" id="IPR001608">
    <property type="entry name" value="Ala_racemase_N"/>
</dbReference>
<dbReference type="Gene3D" id="3.20.20.10">
    <property type="entry name" value="Alanine racemase"/>
    <property type="match status" value="1"/>
</dbReference>
<reference evidence="4 5" key="1">
    <citation type="journal article" date="2011" name="Front. Microbiol.">
        <title>Genomic signatures of strain selection and enhancement in Bacillus atrophaeus var. globigii, a historical biowarfare simulant.</title>
        <authorList>
            <person name="Gibbons H.S."/>
            <person name="Broomall S.M."/>
            <person name="McNew L.A."/>
            <person name="Daligault H."/>
            <person name="Chapman C."/>
            <person name="Bruce D."/>
            <person name="Karavis M."/>
            <person name="Krepps M."/>
            <person name="McGregor P.A."/>
            <person name="Hong C."/>
            <person name="Park K.H."/>
            <person name="Akmal A."/>
            <person name="Feldman A."/>
            <person name="Lin J.S."/>
            <person name="Chang W.E."/>
            <person name="Higgs B.W."/>
            <person name="Demirev P."/>
            <person name="Lindquist J."/>
            <person name="Liem A."/>
            <person name="Fochler E."/>
            <person name="Read T.D."/>
            <person name="Tapia R."/>
            <person name="Johnson S."/>
            <person name="Bishop-Lilly K.A."/>
            <person name="Detter C."/>
            <person name="Han C."/>
            <person name="Sozhamannan S."/>
            <person name="Rosenzweig C.N."/>
            <person name="Skowronski E.W."/>
        </authorList>
    </citation>
    <scope>NUCLEOTIDE SEQUENCE [LARGE SCALE GENOMIC DNA]</scope>
    <source>
        <strain evidence="4 5">Y4G10-17</strain>
    </source>
</reference>
<dbReference type="Pfam" id="PF01168">
    <property type="entry name" value="Ala_racemase_N"/>
    <property type="match status" value="1"/>
</dbReference>
<dbReference type="EMBL" id="PIPO01000002">
    <property type="protein sequence ID" value="RUO33884.1"/>
    <property type="molecule type" value="Genomic_DNA"/>
</dbReference>
<dbReference type="InterPro" id="IPR026956">
    <property type="entry name" value="D-ser_dehydrat-like_dom"/>
</dbReference>
<keyword evidence="2" id="KW-0456">Lyase</keyword>
<name>A0A432WJD8_9GAMM</name>
<dbReference type="InterPro" id="IPR051466">
    <property type="entry name" value="D-amino_acid_metab_enzyme"/>
</dbReference>
<dbReference type="InterPro" id="IPR042208">
    <property type="entry name" value="D-ser_dehydrat-like_sf"/>
</dbReference>
<proteinExistence type="inferred from homology"/>
<dbReference type="GO" id="GO:0036088">
    <property type="term" value="P:D-serine catabolic process"/>
    <property type="evidence" value="ECO:0007669"/>
    <property type="project" value="TreeGrafter"/>
</dbReference>
<feature type="domain" description="D-serine dehydratase-like" evidence="3">
    <location>
        <begin position="254"/>
        <end position="365"/>
    </location>
</feature>
<evidence type="ECO:0000256" key="2">
    <source>
        <dbReference type="ARBA" id="ARBA00023239"/>
    </source>
</evidence>